<organism evidence="1 2">
    <name type="scientific">Pristionchus pacificus</name>
    <name type="common">Parasitic nematode worm</name>
    <dbReference type="NCBI Taxonomy" id="54126"/>
    <lineage>
        <taxon>Eukaryota</taxon>
        <taxon>Metazoa</taxon>
        <taxon>Ecdysozoa</taxon>
        <taxon>Nematoda</taxon>
        <taxon>Chromadorea</taxon>
        <taxon>Rhabditida</taxon>
        <taxon>Rhabditina</taxon>
        <taxon>Diplogasteromorpha</taxon>
        <taxon>Diplogasteroidea</taxon>
        <taxon>Neodiplogasteridae</taxon>
        <taxon>Pristionchus</taxon>
    </lineage>
</organism>
<sequence>MRVVILHLFLPFLSLQLPREEILNMFDNSTRSVITYKTECWRDNEALTYLAKVKVVCAVRFEKNLAGGWDRNVLGGVVVPKDKYSEGYFRCQCSHNVIVICCPGGYCDKNLGVMKTVLCGMRHQFRDVQKNNLMADILRDQFEEALYIEEVHGGWDDITFLHGQDQYGSDYLSNPRKEVDLPPIFHQYTM</sequence>
<dbReference type="EnsemblMetazoa" id="PPA40185.1">
    <property type="protein sequence ID" value="PPA40185.1"/>
    <property type="gene ID" value="WBGene00278554"/>
</dbReference>
<reference evidence="2" key="1">
    <citation type="journal article" date="2008" name="Nat. Genet.">
        <title>The Pristionchus pacificus genome provides a unique perspective on nematode lifestyle and parasitism.</title>
        <authorList>
            <person name="Dieterich C."/>
            <person name="Clifton S.W."/>
            <person name="Schuster L.N."/>
            <person name="Chinwalla A."/>
            <person name="Delehaunty K."/>
            <person name="Dinkelacker I."/>
            <person name="Fulton L."/>
            <person name="Fulton R."/>
            <person name="Godfrey J."/>
            <person name="Minx P."/>
            <person name="Mitreva M."/>
            <person name="Roeseler W."/>
            <person name="Tian H."/>
            <person name="Witte H."/>
            <person name="Yang S.P."/>
            <person name="Wilson R.K."/>
            <person name="Sommer R.J."/>
        </authorList>
    </citation>
    <scope>NUCLEOTIDE SEQUENCE [LARGE SCALE GENOMIC DNA]</scope>
    <source>
        <strain evidence="2">PS312</strain>
    </source>
</reference>
<proteinExistence type="predicted"/>
<reference evidence="1" key="2">
    <citation type="submission" date="2022-06" db="UniProtKB">
        <authorList>
            <consortium name="EnsemblMetazoa"/>
        </authorList>
    </citation>
    <scope>IDENTIFICATION</scope>
    <source>
        <strain evidence="1">PS312</strain>
    </source>
</reference>
<evidence type="ECO:0000313" key="1">
    <source>
        <dbReference type="EnsemblMetazoa" id="PPA40185.1"/>
    </source>
</evidence>
<accession>A0A2A6CIV2</accession>
<name>A0A2A6CIV2_PRIPA</name>
<evidence type="ECO:0000313" key="2">
    <source>
        <dbReference type="Proteomes" id="UP000005239"/>
    </source>
</evidence>
<dbReference type="Proteomes" id="UP000005239">
    <property type="component" value="Unassembled WGS sequence"/>
</dbReference>
<protein>
    <submittedName>
        <fullName evidence="1">Uncharacterized protein</fullName>
    </submittedName>
</protein>
<dbReference type="AlphaFoldDB" id="A0A2A6CIV2"/>
<gene>
    <name evidence="1" type="primary">WBGene00278554</name>
</gene>
<accession>A0A8R1YTR5</accession>
<keyword evidence="2" id="KW-1185">Reference proteome</keyword>